<organism evidence="2 3">
    <name type="scientific">Mycolicibacterium lutetiense</name>
    <dbReference type="NCBI Taxonomy" id="1641992"/>
    <lineage>
        <taxon>Bacteria</taxon>
        <taxon>Bacillati</taxon>
        <taxon>Actinomycetota</taxon>
        <taxon>Actinomycetes</taxon>
        <taxon>Mycobacteriales</taxon>
        <taxon>Mycobacteriaceae</taxon>
        <taxon>Mycolicibacterium</taxon>
    </lineage>
</organism>
<dbReference type="InterPro" id="IPR036913">
    <property type="entry name" value="YegP-like_sf"/>
</dbReference>
<evidence type="ECO:0000313" key="2">
    <source>
        <dbReference type="EMBL" id="MBP2452668.1"/>
    </source>
</evidence>
<comment type="caution">
    <text evidence="2">The sequence shown here is derived from an EMBL/GenBank/DDBJ whole genome shotgun (WGS) entry which is preliminary data.</text>
</comment>
<gene>
    <name evidence="2" type="ORF">JOF57_002581</name>
</gene>
<proteinExistence type="predicted"/>
<reference evidence="2 3" key="1">
    <citation type="submission" date="2021-03" db="EMBL/GenBank/DDBJ databases">
        <title>Sequencing the genomes of 1000 actinobacteria strains.</title>
        <authorList>
            <person name="Klenk H.-P."/>
        </authorList>
    </citation>
    <scope>NUCLEOTIDE SEQUENCE [LARGE SCALE GENOMIC DNA]</scope>
    <source>
        <strain evidence="2 3">DSM 46713</strain>
    </source>
</reference>
<sequence>MTARFEIIDDEFGTYKFQVRSRGGDILATSDPYPSKASAREGIASIRSLVLDGPVLDLTD</sequence>
<dbReference type="EMBL" id="JAGIOP010000002">
    <property type="protein sequence ID" value="MBP2452668.1"/>
    <property type="molecule type" value="Genomic_DNA"/>
</dbReference>
<dbReference type="SUPFAM" id="SSF160113">
    <property type="entry name" value="YegP-like"/>
    <property type="match status" value="1"/>
</dbReference>
<evidence type="ECO:0000259" key="1">
    <source>
        <dbReference type="Pfam" id="PF07411"/>
    </source>
</evidence>
<dbReference type="Gene3D" id="2.30.29.80">
    <property type="match status" value="1"/>
</dbReference>
<evidence type="ECO:0000313" key="3">
    <source>
        <dbReference type="Proteomes" id="UP000694460"/>
    </source>
</evidence>
<dbReference type="Proteomes" id="UP000694460">
    <property type="component" value="Unassembled WGS sequence"/>
</dbReference>
<keyword evidence="3" id="KW-1185">Reference proteome</keyword>
<protein>
    <submittedName>
        <fullName evidence="2">Uncharacterized protein YegP (UPF0339 family)</fullName>
    </submittedName>
</protein>
<accession>A0ABS4ZT19</accession>
<name>A0ABS4ZT19_9MYCO</name>
<dbReference type="RefSeq" id="WP_209916920.1">
    <property type="nucleotide sequence ID" value="NZ_JAGIOP010000002.1"/>
</dbReference>
<dbReference type="InterPro" id="IPR010879">
    <property type="entry name" value="DUF1508"/>
</dbReference>
<dbReference type="Pfam" id="PF07411">
    <property type="entry name" value="DUF1508"/>
    <property type="match status" value="1"/>
</dbReference>
<feature type="domain" description="DUF1508" evidence="1">
    <location>
        <begin position="13"/>
        <end position="57"/>
    </location>
</feature>